<evidence type="ECO:0000256" key="1">
    <source>
        <dbReference type="SAM" id="MobiDB-lite"/>
    </source>
</evidence>
<feature type="compositionally biased region" description="Basic and acidic residues" evidence="1">
    <location>
        <begin position="147"/>
        <end position="164"/>
    </location>
</feature>
<evidence type="ECO:0000313" key="3">
    <source>
        <dbReference type="Proteomes" id="UP001218188"/>
    </source>
</evidence>
<dbReference type="EMBL" id="JARJCM010000285">
    <property type="protein sequence ID" value="KAJ7019717.1"/>
    <property type="molecule type" value="Genomic_DNA"/>
</dbReference>
<protein>
    <submittedName>
        <fullName evidence="2">Uncharacterized protein</fullName>
    </submittedName>
</protein>
<proteinExistence type="predicted"/>
<name>A0AAD6WNV9_9AGAR</name>
<sequence length="221" mass="24383">MSWFFERFAGAGAPEAVQRHVKLLVEQFNWSERPDATRGDTVPVDFTQLDADRFFSTNFDALERDEFFCLDPEDPFGLIEVGIDESTVPTVYLDPLPVVRQRTGQLRYPPNNDGPSLSKINDAPSDTEVEPEDEDGEVGTEDGDEGTVERETAEGNDAKAKGEGDVEMADAGGEVLKEDGEEAPQSSKKSSSRRSLVTPENQPRSVKKSTRGKSSRRRGGR</sequence>
<keyword evidence="3" id="KW-1185">Reference proteome</keyword>
<reference evidence="2" key="1">
    <citation type="submission" date="2023-03" db="EMBL/GenBank/DDBJ databases">
        <title>Massive genome expansion in bonnet fungi (Mycena s.s.) driven by repeated elements and novel gene families across ecological guilds.</title>
        <authorList>
            <consortium name="Lawrence Berkeley National Laboratory"/>
            <person name="Harder C.B."/>
            <person name="Miyauchi S."/>
            <person name="Viragh M."/>
            <person name="Kuo A."/>
            <person name="Thoen E."/>
            <person name="Andreopoulos B."/>
            <person name="Lu D."/>
            <person name="Skrede I."/>
            <person name="Drula E."/>
            <person name="Henrissat B."/>
            <person name="Morin E."/>
            <person name="Kohler A."/>
            <person name="Barry K."/>
            <person name="LaButti K."/>
            <person name="Morin E."/>
            <person name="Salamov A."/>
            <person name="Lipzen A."/>
            <person name="Mereny Z."/>
            <person name="Hegedus B."/>
            <person name="Baldrian P."/>
            <person name="Stursova M."/>
            <person name="Weitz H."/>
            <person name="Taylor A."/>
            <person name="Grigoriev I.V."/>
            <person name="Nagy L.G."/>
            <person name="Martin F."/>
            <person name="Kauserud H."/>
        </authorList>
    </citation>
    <scope>NUCLEOTIDE SEQUENCE</scope>
    <source>
        <strain evidence="2">CBHHK200</strain>
    </source>
</reference>
<comment type="caution">
    <text evidence="2">The sequence shown here is derived from an EMBL/GenBank/DDBJ whole genome shotgun (WGS) entry which is preliminary data.</text>
</comment>
<feature type="compositionally biased region" description="Acidic residues" evidence="1">
    <location>
        <begin position="125"/>
        <end position="146"/>
    </location>
</feature>
<accession>A0AAD6WNV9</accession>
<feature type="compositionally biased region" description="Low complexity" evidence="1">
    <location>
        <begin position="186"/>
        <end position="195"/>
    </location>
</feature>
<dbReference type="AlphaFoldDB" id="A0AAD6WNV9"/>
<evidence type="ECO:0000313" key="2">
    <source>
        <dbReference type="EMBL" id="KAJ7019717.1"/>
    </source>
</evidence>
<feature type="compositionally biased region" description="Basic residues" evidence="1">
    <location>
        <begin position="205"/>
        <end position="221"/>
    </location>
</feature>
<organism evidence="2 3">
    <name type="scientific">Mycena alexandri</name>
    <dbReference type="NCBI Taxonomy" id="1745969"/>
    <lineage>
        <taxon>Eukaryota</taxon>
        <taxon>Fungi</taxon>
        <taxon>Dikarya</taxon>
        <taxon>Basidiomycota</taxon>
        <taxon>Agaricomycotina</taxon>
        <taxon>Agaricomycetes</taxon>
        <taxon>Agaricomycetidae</taxon>
        <taxon>Agaricales</taxon>
        <taxon>Marasmiineae</taxon>
        <taxon>Mycenaceae</taxon>
        <taxon>Mycena</taxon>
    </lineage>
</organism>
<gene>
    <name evidence="2" type="ORF">C8F04DRAFT_1275937</name>
</gene>
<dbReference type="Proteomes" id="UP001218188">
    <property type="component" value="Unassembled WGS sequence"/>
</dbReference>
<feature type="region of interest" description="Disordered" evidence="1">
    <location>
        <begin position="103"/>
        <end position="221"/>
    </location>
</feature>